<dbReference type="Pfam" id="PF12796">
    <property type="entry name" value="Ank_2"/>
    <property type="match status" value="1"/>
</dbReference>
<evidence type="ECO:0000256" key="2">
    <source>
        <dbReference type="ARBA" id="ARBA00023043"/>
    </source>
</evidence>
<accession>A0A7E6EM91</accession>
<protein>
    <submittedName>
        <fullName evidence="5">Ankyrin repeat domain-containing protein 35-like</fullName>
    </submittedName>
</protein>
<evidence type="ECO:0000256" key="1">
    <source>
        <dbReference type="ARBA" id="ARBA00022737"/>
    </source>
</evidence>
<proteinExistence type="predicted"/>
<feature type="repeat" description="ANK" evidence="3">
    <location>
        <begin position="48"/>
        <end position="81"/>
    </location>
</feature>
<dbReference type="SUPFAM" id="SSF48403">
    <property type="entry name" value="Ankyrin repeat"/>
    <property type="match status" value="1"/>
</dbReference>
<keyword evidence="4" id="KW-1185">Reference proteome</keyword>
<dbReference type="PANTHER" id="PTHR24198:SF165">
    <property type="entry name" value="ANKYRIN REPEAT-CONTAINING PROTEIN-RELATED"/>
    <property type="match status" value="1"/>
</dbReference>
<dbReference type="PROSITE" id="PS50088">
    <property type="entry name" value="ANK_REPEAT"/>
    <property type="match status" value="3"/>
</dbReference>
<reference evidence="5" key="1">
    <citation type="submission" date="2025-08" db="UniProtKB">
        <authorList>
            <consortium name="RefSeq"/>
        </authorList>
    </citation>
    <scope>IDENTIFICATION</scope>
</reference>
<dbReference type="Pfam" id="PF00023">
    <property type="entry name" value="Ank"/>
    <property type="match status" value="1"/>
</dbReference>
<dbReference type="PROSITE" id="PS50297">
    <property type="entry name" value="ANK_REP_REGION"/>
    <property type="match status" value="3"/>
</dbReference>
<dbReference type="AlphaFoldDB" id="A0A7E6EM91"/>
<dbReference type="RefSeq" id="XP_036355927.1">
    <property type="nucleotide sequence ID" value="XM_036500034.1"/>
</dbReference>
<sequence>MKHSALELNPRNEYGQTPLHLACLWGHLHTLDLLLGHNGIDANVVDNDGDTPLHWAVQDAKYSAVCLLLNQDSVNLEIVNKKYRTPLLEAVSDGHLGIMQRLIARGTNVKAVDNEGNNCLHLALNKDTFGSEVETIGILDKYCKDLKLGTKKGTLMWWLLVT</sequence>
<dbReference type="Proteomes" id="UP000515154">
    <property type="component" value="Unplaced"/>
</dbReference>
<dbReference type="KEGG" id="osn:115231314"/>
<dbReference type="InterPro" id="IPR036770">
    <property type="entry name" value="Ankyrin_rpt-contain_sf"/>
</dbReference>
<dbReference type="InterPro" id="IPR002110">
    <property type="entry name" value="Ankyrin_rpt"/>
</dbReference>
<evidence type="ECO:0000313" key="4">
    <source>
        <dbReference type="Proteomes" id="UP000515154"/>
    </source>
</evidence>
<keyword evidence="1" id="KW-0677">Repeat</keyword>
<feature type="repeat" description="ANK" evidence="3">
    <location>
        <begin position="82"/>
        <end position="114"/>
    </location>
</feature>
<dbReference type="SMART" id="SM00248">
    <property type="entry name" value="ANK"/>
    <property type="match status" value="4"/>
</dbReference>
<dbReference type="Gene3D" id="1.25.40.20">
    <property type="entry name" value="Ankyrin repeat-containing domain"/>
    <property type="match status" value="2"/>
</dbReference>
<keyword evidence="2 3" id="KW-0040">ANK repeat</keyword>
<organism evidence="4 5">
    <name type="scientific">Octopus sinensis</name>
    <name type="common">East Asian common octopus</name>
    <dbReference type="NCBI Taxonomy" id="2607531"/>
    <lineage>
        <taxon>Eukaryota</taxon>
        <taxon>Metazoa</taxon>
        <taxon>Spiralia</taxon>
        <taxon>Lophotrochozoa</taxon>
        <taxon>Mollusca</taxon>
        <taxon>Cephalopoda</taxon>
        <taxon>Coleoidea</taxon>
        <taxon>Octopodiformes</taxon>
        <taxon>Octopoda</taxon>
        <taxon>Incirrata</taxon>
        <taxon>Octopodidae</taxon>
        <taxon>Octopus</taxon>
    </lineage>
</organism>
<evidence type="ECO:0000256" key="3">
    <source>
        <dbReference type="PROSITE-ProRule" id="PRU00023"/>
    </source>
</evidence>
<gene>
    <name evidence="5" type="primary">LOC115231314</name>
</gene>
<evidence type="ECO:0000313" key="5">
    <source>
        <dbReference type="RefSeq" id="XP_036355927.1"/>
    </source>
</evidence>
<dbReference type="PANTHER" id="PTHR24198">
    <property type="entry name" value="ANKYRIN REPEAT AND PROTEIN KINASE DOMAIN-CONTAINING PROTEIN"/>
    <property type="match status" value="1"/>
</dbReference>
<name>A0A7E6EM91_9MOLL</name>
<feature type="repeat" description="ANK" evidence="3">
    <location>
        <begin position="14"/>
        <end position="47"/>
    </location>
</feature>